<evidence type="ECO:0000256" key="3">
    <source>
        <dbReference type="ARBA" id="ARBA00022692"/>
    </source>
</evidence>
<dbReference type="GO" id="GO:0005783">
    <property type="term" value="C:endoplasmic reticulum"/>
    <property type="evidence" value="ECO:0007669"/>
    <property type="project" value="TreeGrafter"/>
</dbReference>
<keyword evidence="9" id="KW-1185">Reference proteome</keyword>
<keyword evidence="4 7" id="KW-1133">Transmembrane helix</keyword>
<comment type="subcellular location">
    <subcellularLocation>
        <location evidence="1">Membrane</location>
        <topology evidence="1">Multi-pass membrane protein</topology>
    </subcellularLocation>
</comment>
<evidence type="ECO:0008006" key="10">
    <source>
        <dbReference type="Google" id="ProtNLM"/>
    </source>
</evidence>
<feature type="transmembrane region" description="Helical" evidence="7">
    <location>
        <begin position="35"/>
        <end position="56"/>
    </location>
</feature>
<dbReference type="InterPro" id="IPR043476">
    <property type="entry name" value="Yro2-like_7TM"/>
</dbReference>
<evidence type="ECO:0000256" key="1">
    <source>
        <dbReference type="ARBA" id="ARBA00004141"/>
    </source>
</evidence>
<dbReference type="AlphaFoldDB" id="I2H2H5"/>
<evidence type="ECO:0000256" key="2">
    <source>
        <dbReference type="ARBA" id="ARBA00008130"/>
    </source>
</evidence>
<dbReference type="RefSeq" id="XP_004180096.1">
    <property type="nucleotide sequence ID" value="XM_004180048.1"/>
</dbReference>
<organism evidence="8 9">
    <name type="scientific">Henningerozyma blattae (strain ATCC 34711 / CBS 6284 / DSM 70876 / NBRC 10599 / NRRL Y-10934 / UCD 77-7)</name>
    <name type="common">Yeast</name>
    <name type="synonym">Tetrapisispora blattae</name>
    <dbReference type="NCBI Taxonomy" id="1071380"/>
    <lineage>
        <taxon>Eukaryota</taxon>
        <taxon>Fungi</taxon>
        <taxon>Dikarya</taxon>
        <taxon>Ascomycota</taxon>
        <taxon>Saccharomycotina</taxon>
        <taxon>Saccharomycetes</taxon>
        <taxon>Saccharomycetales</taxon>
        <taxon>Saccharomycetaceae</taxon>
        <taxon>Henningerozyma</taxon>
    </lineage>
</organism>
<feature type="transmembrane region" description="Helical" evidence="7">
    <location>
        <begin position="187"/>
        <end position="205"/>
    </location>
</feature>
<keyword evidence="3 7" id="KW-0812">Transmembrane</keyword>
<evidence type="ECO:0000313" key="9">
    <source>
        <dbReference type="Proteomes" id="UP000002866"/>
    </source>
</evidence>
<evidence type="ECO:0000256" key="6">
    <source>
        <dbReference type="SAM" id="MobiDB-lite"/>
    </source>
</evidence>
<dbReference type="SMART" id="SM01021">
    <property type="entry name" value="Bac_rhodopsin"/>
    <property type="match status" value="1"/>
</dbReference>
<dbReference type="OrthoDB" id="536545at2759"/>
<feature type="transmembrane region" description="Helical" evidence="7">
    <location>
        <begin position="217"/>
        <end position="239"/>
    </location>
</feature>
<dbReference type="EMBL" id="HE806319">
    <property type="protein sequence ID" value="CCH60577.1"/>
    <property type="molecule type" value="Genomic_DNA"/>
</dbReference>
<evidence type="ECO:0000256" key="7">
    <source>
        <dbReference type="SAM" id="Phobius"/>
    </source>
</evidence>
<name>I2H2H5_HENB6</name>
<evidence type="ECO:0000313" key="8">
    <source>
        <dbReference type="EMBL" id="CCH60577.1"/>
    </source>
</evidence>
<evidence type="ECO:0000256" key="5">
    <source>
        <dbReference type="ARBA" id="ARBA00023136"/>
    </source>
</evidence>
<feature type="region of interest" description="Disordered" evidence="6">
    <location>
        <begin position="287"/>
        <end position="378"/>
    </location>
</feature>
<dbReference type="PANTHER" id="PTHR28286:SF1">
    <property type="entry name" value="30 KDA HEAT SHOCK PROTEIN-RELATED"/>
    <property type="match status" value="1"/>
</dbReference>
<comment type="similarity">
    <text evidence="2">Belongs to the archaeal/bacterial/fungal opsin family.</text>
</comment>
<dbReference type="Gene3D" id="1.20.1070.10">
    <property type="entry name" value="Rhodopsin 7-helix transmembrane proteins"/>
    <property type="match status" value="1"/>
</dbReference>
<gene>
    <name evidence="8" type="primary">TBLA0D00690</name>
    <name evidence="8" type="ORF">TBLA_0D00690</name>
</gene>
<dbReference type="KEGG" id="tbl:TBLA_0D00690"/>
<proteinExistence type="inferred from homology"/>
<dbReference type="Proteomes" id="UP000002866">
    <property type="component" value="Chromosome 4"/>
</dbReference>
<dbReference type="FunCoup" id="I2H2H5">
    <property type="interactions" value="68"/>
</dbReference>
<dbReference type="GO" id="GO:0005886">
    <property type="term" value="C:plasma membrane"/>
    <property type="evidence" value="ECO:0007669"/>
    <property type="project" value="TreeGrafter"/>
</dbReference>
<dbReference type="HOGENOM" id="CLU_054785_1_1_1"/>
<feature type="compositionally biased region" description="Basic and acidic residues" evidence="6">
    <location>
        <begin position="289"/>
        <end position="302"/>
    </location>
</feature>
<feature type="transmembrane region" description="Helical" evidence="7">
    <location>
        <begin position="124"/>
        <end position="145"/>
    </location>
</feature>
<accession>I2H2H5</accession>
<reference evidence="8 9" key="1">
    <citation type="journal article" date="2011" name="Proc. Natl. Acad. Sci. U.S.A.">
        <title>Evolutionary erosion of yeast sex chromosomes by mating-type switching accidents.</title>
        <authorList>
            <person name="Gordon J.L."/>
            <person name="Armisen D."/>
            <person name="Proux-Wera E."/>
            <person name="Oheigeartaigh S.S."/>
            <person name="Byrne K.P."/>
            <person name="Wolfe K.H."/>
        </authorList>
    </citation>
    <scope>NUCLEOTIDE SEQUENCE [LARGE SCALE GENOMIC DNA]</scope>
    <source>
        <strain evidence="9">ATCC 34711 / CBS 6284 / DSM 70876 / NBRC 10599 / NRRL Y-10934 / UCD 77-7</strain>
    </source>
</reference>
<keyword evidence="5 7" id="KW-0472">Membrane</keyword>
<sequence>MSQEFIELVRRGNRAVHVNPPKDLDVHLTEHGSDWLWSVYSVFGVLAVMYATFFFYQQLKGGRQLIRYTLAGPFLISIFQFFQYFTYASNLGWTNIQAEFRGEDVSRPVTNMYPNVRQIFYAKYVAWFLCWPIQIFLLELAGITIDHQGEVLSCWALIHSILVQIIGYEYWIIALLVGSLIHSTYKWGYWVMGVFVLLCTLGIQCKRQVFELKIRGFSLAMYLTAIIVTLLYNVSWGLSDGGNAISPNGEAVFYGVLDECVFAIWTGYLCFVTCRYGEWPEVETGMLSDPRHMPGAPEKHLPDSASTSGSETAGSGSGSTPASRGSRRSAPTSEASSHVTAESPRESGDTEFGNHSPEGRPAGSSVGAASPAESPVAA</sequence>
<dbReference type="CDD" id="cd15239">
    <property type="entry name" value="7tm_YRO2_fungal-like"/>
    <property type="match status" value="1"/>
</dbReference>
<dbReference type="InParanoid" id="I2H2H5"/>
<protein>
    <recommendedName>
        <fullName evidence="10">30 kDa heat shock protein</fullName>
    </recommendedName>
</protein>
<dbReference type="eggNOG" id="ENOG502QZWT">
    <property type="taxonomic scope" value="Eukaryota"/>
</dbReference>
<feature type="transmembrane region" description="Helical" evidence="7">
    <location>
        <begin position="157"/>
        <end position="181"/>
    </location>
</feature>
<dbReference type="GeneID" id="14495560"/>
<feature type="compositionally biased region" description="Low complexity" evidence="6">
    <location>
        <begin position="304"/>
        <end position="333"/>
    </location>
</feature>
<evidence type="ECO:0000256" key="4">
    <source>
        <dbReference type="ARBA" id="ARBA00022989"/>
    </source>
</evidence>
<feature type="transmembrane region" description="Helical" evidence="7">
    <location>
        <begin position="251"/>
        <end position="271"/>
    </location>
</feature>
<feature type="compositionally biased region" description="Low complexity" evidence="6">
    <location>
        <begin position="361"/>
        <end position="378"/>
    </location>
</feature>
<dbReference type="SUPFAM" id="SSF81321">
    <property type="entry name" value="Family A G protein-coupled receptor-like"/>
    <property type="match status" value="1"/>
</dbReference>
<dbReference type="InterPro" id="IPR001425">
    <property type="entry name" value="Arc/bac/fun_rhodopsins"/>
</dbReference>
<feature type="transmembrane region" description="Helical" evidence="7">
    <location>
        <begin position="68"/>
        <end position="85"/>
    </location>
</feature>
<dbReference type="PANTHER" id="PTHR28286">
    <property type="match status" value="1"/>
</dbReference>